<evidence type="ECO:0000259" key="1">
    <source>
        <dbReference type="Pfam" id="PF26628"/>
    </source>
</evidence>
<sequence>MPQYLKIIITLYLLPLCLFAQKGPGGVGSTNGSDMYLWLKADVGVTVATGVSAWADQSGSGNNVTAPSASQQPVYNTSSLIYNSMPVVEFDGEDTANGDELFSSSFSDITDTSHTAFIVWDIDENIPENESALYGMQGSFGTGGFQIDAYDGDLWLFSNNSTIIEPFPNYDAPIITNFFRKSNNRFDVYKNEEIILSNYALNNGSVDMGTRFVLGVERNLTDSRHLEVNISEIIHYKKTLNLAERIIVSNHLSSKYNIPLSSNNFYNEDDSDNGNFDFDVIGIGRATDGTSSLSAQSNGIIGVNTPSTIANDRFLMIGHNNVSLEVDEEINVPSGIRNRLTRLWRASKRNDLGTVTVAMDISFSVNKANFSTANLRLLVDTDDNFTSGTVTYTATSYNSTTGIATFNNVAIADNNYVTIASTATNPYYFGSLGSAGGANGEDIGVAGIDGPGGIGSVNGSSMYMWMRPDAGVTTSSGEITAWADQSGFLHNGTNAYSLTPNTTNPEFGTNAMNGYDVLTLDGTADAMVFDVDDITDDSYDMYFVWKKLEAQEQNASLFSNADNSGDTGSFQIAHSSGSGFYLNIRSNSNVDFGNYSFTESNNILGFSRRGDNTLDAYIDGSVQQSNFTLSNSDIMSVFSKFKLGVNRGSGKFLGLDLAEVLMFNRNVNTTQRIILQNYLSAKYNITLGANNKYTYDDGSGLFDHHLAGIGRETSTNLHKDAKGTGPVRIYNPSAMGNGEYLIWACDAINSTFTFSNLPSENYVDRLETKWRAGGSGDVGTVDVEFTLSELNVVSSVSESCRNYVLIIDNNSNFSSPEHRIKMSVVGDVLRATGVDLDGGDYFTVQIDNTISYTGGTWSHPLSTRSGSPEPNSEDDCFDVIVYDGTVTLSNYAEVNSVTINDASTLAIATGDAFLVYNSINTNSTGKMKMLGDAQLLQDPFEVLTTNPNSGLGFYSQFTTVAKNIYSYSYISPSASNGTTYNLQSNLRDGRGSNALSTTVDGANFVFDESNSDGVQGGSSTTLSTEWMYTYASDTDGFVLKKHTGNINVGLGVTVKEPGTTAQTYISKGIPNTGEYSFTLNEDSVALLANPYPSAINATLFFIDNPKVDVLYYYEDMSLSHVEEEYEGGYASYTSNGGGVAASTTAYDGSSFSGTITPQLYIPVGQAFFVSIPTNGDASTTADVVFKNGQRVNKFLGSNSVIFKQKELNILNSKPDPESLRLGFEFTLNDGGVYHRQIGVNFSEGNSLSTYDIGFDAPLFDEKSKDAYIENQNQKFVLAGVGELSDELEVPIKVVLDEDKEVTFMLDDIKDIEEVYLKDNVEETELPLKGKIVKKTLTSGVYDNRFSLTFKKQETLSNDNLEQDKLKIENKEGVIKVTSNEYNILSLSIIDIMGKTVHKSNTSIIDCSKIRSGIVVLKVETKQGVLVKKITL</sequence>
<dbReference type="Proteomes" id="UP000745859">
    <property type="component" value="Unassembled WGS sequence"/>
</dbReference>
<name>A0ABX0UGE5_9FLAO</name>
<dbReference type="EMBL" id="JAASQL010000004">
    <property type="protein sequence ID" value="NIJ46082.1"/>
    <property type="molecule type" value="Genomic_DNA"/>
</dbReference>
<comment type="caution">
    <text evidence="2">The sequence shown here is derived from an EMBL/GenBank/DDBJ whole genome shotgun (WGS) entry which is preliminary data.</text>
</comment>
<keyword evidence="3" id="KW-1185">Reference proteome</keyword>
<reference evidence="2 3" key="1">
    <citation type="submission" date="2020-03" db="EMBL/GenBank/DDBJ databases">
        <title>Genomic Encyclopedia of Type Strains, Phase IV (KMG-IV): sequencing the most valuable type-strain genomes for metagenomic binning, comparative biology and taxonomic classification.</title>
        <authorList>
            <person name="Goeker M."/>
        </authorList>
    </citation>
    <scope>NUCLEOTIDE SEQUENCE [LARGE SCALE GENOMIC DNA]</scope>
    <source>
        <strain evidence="2 3">DSM 101599</strain>
    </source>
</reference>
<evidence type="ECO:0000313" key="3">
    <source>
        <dbReference type="Proteomes" id="UP000745859"/>
    </source>
</evidence>
<dbReference type="InterPro" id="IPR058515">
    <property type="entry name" value="DUF8202"/>
</dbReference>
<gene>
    <name evidence="2" type="ORF">FHR24_002560</name>
</gene>
<feature type="domain" description="DUF8202" evidence="1">
    <location>
        <begin position="676"/>
        <end position="837"/>
    </location>
</feature>
<proteinExistence type="predicted"/>
<protein>
    <recommendedName>
        <fullName evidence="1">DUF8202 domain-containing protein</fullName>
    </recommendedName>
</protein>
<evidence type="ECO:0000313" key="2">
    <source>
        <dbReference type="EMBL" id="NIJ46082.1"/>
    </source>
</evidence>
<accession>A0ABX0UGE5</accession>
<feature type="domain" description="DUF8202" evidence="1">
    <location>
        <begin position="248"/>
        <end position="414"/>
    </location>
</feature>
<dbReference type="Pfam" id="PF26628">
    <property type="entry name" value="DUF8202"/>
    <property type="match status" value="2"/>
</dbReference>
<dbReference type="RefSeq" id="WP_167189444.1">
    <property type="nucleotide sequence ID" value="NZ_JAASQL010000004.1"/>
</dbReference>
<organism evidence="2 3">
    <name type="scientific">Wenyingzhuangia heitensis</name>
    <dbReference type="NCBI Taxonomy" id="1487859"/>
    <lineage>
        <taxon>Bacteria</taxon>
        <taxon>Pseudomonadati</taxon>
        <taxon>Bacteroidota</taxon>
        <taxon>Flavobacteriia</taxon>
        <taxon>Flavobacteriales</taxon>
        <taxon>Flavobacteriaceae</taxon>
        <taxon>Wenyingzhuangia</taxon>
    </lineage>
</organism>